<evidence type="ECO:0000313" key="2">
    <source>
        <dbReference type="Proteomes" id="UP000318582"/>
    </source>
</evidence>
<gene>
    <name evidence="1" type="ORF">PhCBS80983_g01689</name>
</gene>
<dbReference type="PANTHER" id="PTHR48420:SF1">
    <property type="entry name" value="NON-HAEM DIOXYGENASE N-TERMINAL DOMAIN-CONTAINING PROTEIN"/>
    <property type="match status" value="1"/>
</dbReference>
<sequence length="366" mass="40249">MPSTDQQASPVNAAKASLVVLDYNDLVSDNVDLTEQLKSAFGAGALGACVVRNVPDYVQKRHELLQLASKLANLPEEVKKEAEHPESSYLFGWSHGKEIMNGKPDFAKGSFYNNPIYDVVPNADAEYVKKFPEYAHPNKWVPALPQLETAFKDLGKMIVQTGQKLAKHCDRYISKEYPDLPPNFMESAIAESTTVKARLLHYFPIEEPATVSSSGNPDDSWCGLHVDHSMLTGLTSAMYVDEANPESYVEVDAVNAASSNPRMAENLAQSGLYIKTRAGNFVKVNIPKDCLAFQIGEAAQVASRGLLVATPHLVKGAGIPAGSGLVIARNTFAVFMQPNVHHKLTPDQTFHQFTEEVMKRHYSDRM</sequence>
<dbReference type="AlphaFoldDB" id="A0A507EC07"/>
<dbReference type="InterPro" id="IPR027443">
    <property type="entry name" value="IPNS-like_sf"/>
</dbReference>
<accession>A0A507EC07</accession>
<evidence type="ECO:0008006" key="3">
    <source>
        <dbReference type="Google" id="ProtNLM"/>
    </source>
</evidence>
<evidence type="ECO:0000313" key="1">
    <source>
        <dbReference type="EMBL" id="TPX60570.1"/>
    </source>
</evidence>
<protein>
    <recommendedName>
        <fullName evidence="3">Non-haem dioxygenase N-terminal domain-containing protein</fullName>
    </recommendedName>
</protein>
<dbReference type="EMBL" id="QEAQ01000014">
    <property type="protein sequence ID" value="TPX60570.1"/>
    <property type="molecule type" value="Genomic_DNA"/>
</dbReference>
<organism evidence="1 2">
    <name type="scientific">Powellomyces hirtus</name>
    <dbReference type="NCBI Taxonomy" id="109895"/>
    <lineage>
        <taxon>Eukaryota</taxon>
        <taxon>Fungi</taxon>
        <taxon>Fungi incertae sedis</taxon>
        <taxon>Chytridiomycota</taxon>
        <taxon>Chytridiomycota incertae sedis</taxon>
        <taxon>Chytridiomycetes</taxon>
        <taxon>Spizellomycetales</taxon>
        <taxon>Powellomycetaceae</taxon>
        <taxon>Powellomyces</taxon>
    </lineage>
</organism>
<reference evidence="1 2" key="1">
    <citation type="journal article" date="2019" name="Sci. Rep.">
        <title>Comparative genomics of chytrid fungi reveal insights into the obligate biotrophic and pathogenic lifestyle of Synchytrium endobioticum.</title>
        <authorList>
            <person name="van de Vossenberg B.T.L.H."/>
            <person name="Warris S."/>
            <person name="Nguyen H.D.T."/>
            <person name="van Gent-Pelzer M.P.E."/>
            <person name="Joly D.L."/>
            <person name="van de Geest H.C."/>
            <person name="Bonants P.J.M."/>
            <person name="Smith D.S."/>
            <person name="Levesque C.A."/>
            <person name="van der Lee T.A.J."/>
        </authorList>
    </citation>
    <scope>NUCLEOTIDE SEQUENCE [LARGE SCALE GENOMIC DNA]</scope>
    <source>
        <strain evidence="1 2">CBS 809.83</strain>
    </source>
</reference>
<comment type="caution">
    <text evidence="1">The sequence shown here is derived from an EMBL/GenBank/DDBJ whole genome shotgun (WGS) entry which is preliminary data.</text>
</comment>
<proteinExistence type="predicted"/>
<dbReference type="SUPFAM" id="SSF51197">
    <property type="entry name" value="Clavaminate synthase-like"/>
    <property type="match status" value="1"/>
</dbReference>
<name>A0A507EC07_9FUNG</name>
<dbReference type="PANTHER" id="PTHR48420">
    <property type="entry name" value="NON-HAEM DIOXYGENASE N-TERMINAL DOMAIN-CONTAINING PROTEIN"/>
    <property type="match status" value="1"/>
</dbReference>
<dbReference type="Proteomes" id="UP000318582">
    <property type="component" value="Unassembled WGS sequence"/>
</dbReference>
<dbReference type="Gene3D" id="2.60.120.330">
    <property type="entry name" value="B-lactam Antibiotic, Isopenicillin N Synthase, Chain"/>
    <property type="match status" value="1"/>
</dbReference>
<dbReference type="STRING" id="109895.A0A507EC07"/>
<keyword evidence="2" id="KW-1185">Reference proteome</keyword>